<protein>
    <submittedName>
        <fullName evidence="3">DegT/DnrJ/EryC1/StrS aminotransferase family protein</fullName>
    </submittedName>
</protein>
<evidence type="ECO:0000313" key="3">
    <source>
        <dbReference type="EMBL" id="QIP13914.1"/>
    </source>
</evidence>
<dbReference type="Gene3D" id="3.40.640.10">
    <property type="entry name" value="Type I PLP-dependent aspartate aminotransferase-like (Major domain)"/>
    <property type="match status" value="1"/>
</dbReference>
<evidence type="ECO:0000313" key="4">
    <source>
        <dbReference type="Proteomes" id="UP000501802"/>
    </source>
</evidence>
<dbReference type="AlphaFoldDB" id="A0A6G9ANL1"/>
<dbReference type="RefSeq" id="WP_167209456.1">
    <property type="nucleotide sequence ID" value="NZ_CP050063.1"/>
</dbReference>
<dbReference type="InterPro" id="IPR000653">
    <property type="entry name" value="DegT/StrS_aminotransferase"/>
</dbReference>
<evidence type="ECO:0000256" key="2">
    <source>
        <dbReference type="RuleBase" id="RU004508"/>
    </source>
</evidence>
<dbReference type="PANTHER" id="PTHR30244:SF34">
    <property type="entry name" value="DTDP-4-AMINO-4,6-DIDEOXYGALACTOSE TRANSAMINASE"/>
    <property type="match status" value="1"/>
</dbReference>
<dbReference type="InterPro" id="IPR015421">
    <property type="entry name" value="PyrdxlP-dep_Trfase_major"/>
</dbReference>
<comment type="similarity">
    <text evidence="1 2">Belongs to the DegT/DnrJ/EryC1 family.</text>
</comment>
<accession>A0A6G9ANL1</accession>
<name>A0A6G9ANL1_9BACT</name>
<dbReference type="InterPro" id="IPR015424">
    <property type="entry name" value="PyrdxlP-dep_Trfase"/>
</dbReference>
<dbReference type="GO" id="GO:0030170">
    <property type="term" value="F:pyridoxal phosphate binding"/>
    <property type="evidence" value="ECO:0007669"/>
    <property type="project" value="TreeGrafter"/>
</dbReference>
<evidence type="ECO:0000256" key="1">
    <source>
        <dbReference type="ARBA" id="ARBA00037999"/>
    </source>
</evidence>
<gene>
    <name evidence="3" type="ORF">G8759_15490</name>
</gene>
<dbReference type="Gene3D" id="3.90.1150.10">
    <property type="entry name" value="Aspartate Aminotransferase, domain 1"/>
    <property type="match status" value="1"/>
</dbReference>
<sequence>MIPRFNYSYSLRDTWDGITGLLFNKKPNTSYLNDLFPGAAIYFVDSARMGIKYALLAFNLKPGAKIGIQPYTCSSMLAAIAAANCRPVFIDINEQLSLDCDDLRRKLTGLDALIITHTFGIPANITQIKQLTGQLPVIEDCAHAFHSWYEGIHAGNFFDAAVFSFGNGKFPSVGGGGLLVINRRKSSERVAGMLGKLKSSGLVRELTFAGRQLVNALIHSRVGESTLYYLLNENFLSNKSQQISDYPTHERQPYRSVGYAMQRQFTELAIMSMKQRENARYLIDRQNSHYKMLANVDDAGNSFAIVLLSHRRNELYNFLRKKGIGAGKHFQHAKSWAMQFGYQHGECPNFEQIVGEILTIPCHYGMISSDLQKIDQCLNEFTQSNNLTR</sequence>
<dbReference type="Proteomes" id="UP000501802">
    <property type="component" value="Chromosome"/>
</dbReference>
<dbReference type="SUPFAM" id="SSF53383">
    <property type="entry name" value="PLP-dependent transferases"/>
    <property type="match status" value="1"/>
</dbReference>
<dbReference type="EMBL" id="CP050063">
    <property type="protein sequence ID" value="QIP13914.1"/>
    <property type="molecule type" value="Genomic_DNA"/>
</dbReference>
<dbReference type="KEGG" id="spib:G8759_15490"/>
<keyword evidence="4" id="KW-1185">Reference proteome</keyword>
<dbReference type="PANTHER" id="PTHR30244">
    <property type="entry name" value="TRANSAMINASE"/>
    <property type="match status" value="1"/>
</dbReference>
<keyword evidence="3" id="KW-0032">Aminotransferase</keyword>
<dbReference type="GO" id="GO:0000271">
    <property type="term" value="P:polysaccharide biosynthetic process"/>
    <property type="evidence" value="ECO:0007669"/>
    <property type="project" value="TreeGrafter"/>
</dbReference>
<proteinExistence type="inferred from homology"/>
<organism evidence="3 4">
    <name type="scientific">Spirosoma aureum</name>
    <dbReference type="NCBI Taxonomy" id="2692134"/>
    <lineage>
        <taxon>Bacteria</taxon>
        <taxon>Pseudomonadati</taxon>
        <taxon>Bacteroidota</taxon>
        <taxon>Cytophagia</taxon>
        <taxon>Cytophagales</taxon>
        <taxon>Cytophagaceae</taxon>
        <taxon>Spirosoma</taxon>
    </lineage>
</organism>
<dbReference type="Pfam" id="PF01041">
    <property type="entry name" value="DegT_DnrJ_EryC1"/>
    <property type="match status" value="2"/>
</dbReference>
<keyword evidence="2" id="KW-0663">Pyridoxal phosphate</keyword>
<dbReference type="GO" id="GO:0008483">
    <property type="term" value="F:transaminase activity"/>
    <property type="evidence" value="ECO:0007669"/>
    <property type="project" value="UniProtKB-KW"/>
</dbReference>
<dbReference type="InterPro" id="IPR015422">
    <property type="entry name" value="PyrdxlP-dep_Trfase_small"/>
</dbReference>
<keyword evidence="3" id="KW-0808">Transferase</keyword>
<reference evidence="3 4" key="1">
    <citation type="submission" date="2020-03" db="EMBL/GenBank/DDBJ databases">
        <authorList>
            <person name="Kim M.K."/>
        </authorList>
    </citation>
    <scope>NUCLEOTIDE SEQUENCE [LARGE SCALE GENOMIC DNA]</scope>
    <source>
        <strain evidence="3 4">BT328</strain>
    </source>
</reference>